<evidence type="ECO:0000313" key="2">
    <source>
        <dbReference type="Proteomes" id="UP001209922"/>
    </source>
</evidence>
<gene>
    <name evidence="1" type="ORF">OK345_12975</name>
</gene>
<protein>
    <submittedName>
        <fullName evidence="1">Uncharacterized protein</fullName>
    </submittedName>
</protein>
<dbReference type="RefSeq" id="WP_265128400.1">
    <property type="nucleotide sequence ID" value="NZ_JAPCHY010000011.1"/>
</dbReference>
<dbReference type="EMBL" id="JAPCHY010000011">
    <property type="protein sequence ID" value="MCW4473413.1"/>
    <property type="molecule type" value="Genomic_DNA"/>
</dbReference>
<sequence>MKIAYQLRPPTTTTMAPCRRCGRRSPGGQPCADCLSDDLGELISNKGAVMRWVASLKAAAQDEQTILSYARKSGPS</sequence>
<dbReference type="Proteomes" id="UP001209922">
    <property type="component" value="Unassembled WGS sequence"/>
</dbReference>
<name>A0ABT3JY82_9XANT</name>
<accession>A0ABT3JY82</accession>
<comment type="caution">
    <text evidence="1">The sequence shown here is derived from an EMBL/GenBank/DDBJ whole genome shotgun (WGS) entry which is preliminary data.</text>
</comment>
<proteinExistence type="predicted"/>
<keyword evidence="2" id="KW-1185">Reference proteome</keyword>
<evidence type="ECO:0000313" key="1">
    <source>
        <dbReference type="EMBL" id="MCW4473413.1"/>
    </source>
</evidence>
<organism evidence="1 2">
    <name type="scientific">Xanthomonas chitinilytica</name>
    <dbReference type="NCBI Taxonomy" id="2989819"/>
    <lineage>
        <taxon>Bacteria</taxon>
        <taxon>Pseudomonadati</taxon>
        <taxon>Pseudomonadota</taxon>
        <taxon>Gammaproteobacteria</taxon>
        <taxon>Lysobacterales</taxon>
        <taxon>Lysobacteraceae</taxon>
        <taxon>Xanthomonas</taxon>
    </lineage>
</organism>
<reference evidence="1 2" key="1">
    <citation type="submission" date="2022-10" db="EMBL/GenBank/DDBJ databases">
        <title>Xanthomonas sp. H13-6.</title>
        <authorList>
            <person name="Liu X."/>
            <person name="Deng Z."/>
            <person name="Jiang Y."/>
            <person name="Yu T."/>
            <person name="Ai J."/>
        </authorList>
    </citation>
    <scope>NUCLEOTIDE SEQUENCE [LARGE SCALE GENOMIC DNA]</scope>
    <source>
        <strain evidence="1 2">H13-6</strain>
    </source>
</reference>